<protein>
    <submittedName>
        <fullName evidence="2">Signal transduction protein</fullName>
    </submittedName>
</protein>
<keyword evidence="3" id="KW-1185">Reference proteome</keyword>
<accession>A0A4P7P1T4</accession>
<evidence type="ECO:0000313" key="2">
    <source>
        <dbReference type="EMBL" id="QBZ83815.1"/>
    </source>
</evidence>
<gene>
    <name evidence="2" type="ORF">GHNINEIG_01877</name>
</gene>
<name>A0A4P7P1T4_9GAMM</name>
<organism evidence="2 3">
    <name type="scientific">Hydrogenovibrio crunogenus</name>
    <dbReference type="NCBI Taxonomy" id="39765"/>
    <lineage>
        <taxon>Bacteria</taxon>
        <taxon>Pseudomonadati</taxon>
        <taxon>Pseudomonadota</taxon>
        <taxon>Gammaproteobacteria</taxon>
        <taxon>Thiotrichales</taxon>
        <taxon>Piscirickettsiaceae</taxon>
        <taxon>Hydrogenovibrio</taxon>
    </lineage>
</organism>
<dbReference type="PANTHER" id="PTHR33525:SF4">
    <property type="entry name" value="CYCLIC DI-GMP PHOSPHODIESTERASE CDGJ"/>
    <property type="match status" value="1"/>
</dbReference>
<dbReference type="InterPro" id="IPR052340">
    <property type="entry name" value="RNase_Y/CdgJ"/>
</dbReference>
<reference evidence="2 3" key="1">
    <citation type="submission" date="2018-08" db="EMBL/GenBank/DDBJ databases">
        <title>Horizontal acquisition of hydrogen conversion ability and other habitat adaptations in Hydrogenovibrio crunogenus strains.</title>
        <authorList>
            <person name="Gonnella G."/>
            <person name="Adam N."/>
            <person name="Perner M."/>
        </authorList>
    </citation>
    <scope>NUCLEOTIDE SEQUENCE [LARGE SCALE GENOMIC DNA]</scope>
    <source>
        <strain evidence="2 3">SP-41</strain>
    </source>
</reference>
<dbReference type="Proteomes" id="UP000296201">
    <property type="component" value="Chromosome"/>
</dbReference>
<evidence type="ECO:0000313" key="3">
    <source>
        <dbReference type="Proteomes" id="UP000296201"/>
    </source>
</evidence>
<dbReference type="PANTHER" id="PTHR33525">
    <property type="match status" value="1"/>
</dbReference>
<evidence type="ECO:0000259" key="1">
    <source>
        <dbReference type="PROSITE" id="PS51833"/>
    </source>
</evidence>
<dbReference type="EMBL" id="CP032096">
    <property type="protein sequence ID" value="QBZ83815.1"/>
    <property type="molecule type" value="Genomic_DNA"/>
</dbReference>
<sequence>MVESLLNKTTYYFMENLIKKAATLLSTIEVPDLPEVILLLKEELNKKFPNTVTIASLISKDPQLLAEFLALVNTNVTSERSLIRDAKAAVNLLGLDDILNLFVSTIISNLVAQNALEKSILTHGAKSGLAAAELSYWVYDVSRSQAYMAGLMQNIGAIYLSKLEPDLYEEMFIASLSNPISAYQNELKHYQTSHVYVGSLLAKKWHLQPEIYKTILFHHDIDFAIKTVGNQTIKHLTALTILSNYIVSSTDQDLYINQELKEYRDAAKQVLSLPDNALTAAMAAVNKWGSKGLVNASH</sequence>
<dbReference type="PROSITE" id="PS51833">
    <property type="entry name" value="HDOD"/>
    <property type="match status" value="1"/>
</dbReference>
<feature type="domain" description="HDOD" evidence="1">
    <location>
        <begin position="30"/>
        <end position="221"/>
    </location>
</feature>
<proteinExistence type="predicted"/>
<dbReference type="AlphaFoldDB" id="A0A4P7P1T4"/>
<dbReference type="InterPro" id="IPR013976">
    <property type="entry name" value="HDOD"/>
</dbReference>
<dbReference type="SUPFAM" id="SSF109604">
    <property type="entry name" value="HD-domain/PDEase-like"/>
    <property type="match status" value="1"/>
</dbReference>
<dbReference type="Pfam" id="PF08668">
    <property type="entry name" value="HDOD"/>
    <property type="match status" value="1"/>
</dbReference>
<dbReference type="Gene3D" id="1.10.3210.10">
    <property type="entry name" value="Hypothetical protein af1432"/>
    <property type="match status" value="1"/>
</dbReference>